<dbReference type="Pfam" id="PF02852">
    <property type="entry name" value="Pyr_redox_dim"/>
    <property type="match status" value="1"/>
</dbReference>
<organism evidence="9">
    <name type="scientific">Pseudomonas aeruginosa</name>
    <dbReference type="NCBI Taxonomy" id="287"/>
    <lineage>
        <taxon>Bacteria</taxon>
        <taxon>Pseudomonadati</taxon>
        <taxon>Pseudomonadota</taxon>
        <taxon>Gammaproteobacteria</taxon>
        <taxon>Pseudomonadales</taxon>
        <taxon>Pseudomonadaceae</taxon>
        <taxon>Pseudomonas</taxon>
    </lineage>
</organism>
<evidence type="ECO:0000256" key="1">
    <source>
        <dbReference type="ARBA" id="ARBA00007532"/>
    </source>
</evidence>
<evidence type="ECO:0000256" key="4">
    <source>
        <dbReference type="PIRSR" id="PIRSR000350-2"/>
    </source>
</evidence>
<dbReference type="Pfam" id="PF07992">
    <property type="entry name" value="Pyr_redox_2"/>
    <property type="match status" value="1"/>
</dbReference>
<keyword evidence="5" id="KW-0547">Nucleotide-binding</keyword>
<accession>A0A894XAZ8</accession>
<feature type="binding site" evidence="5">
    <location>
        <begin position="139"/>
        <end position="141"/>
    </location>
    <ligand>
        <name>FAD</name>
        <dbReference type="ChEBI" id="CHEBI:57692"/>
    </ligand>
</feature>
<keyword evidence="3 5" id="KW-0274">FAD</keyword>
<dbReference type="InterPro" id="IPR001100">
    <property type="entry name" value="Pyr_nuc-diS_OxRdtase"/>
</dbReference>
<dbReference type="PRINTS" id="PR00368">
    <property type="entry name" value="FADPNR"/>
</dbReference>
<evidence type="ECO:0000256" key="3">
    <source>
        <dbReference type="ARBA" id="ARBA00022827"/>
    </source>
</evidence>
<dbReference type="RefSeq" id="WP_237897900.1">
    <property type="nucleotide sequence ID" value="NZ_JAIXJA010000049.1"/>
</dbReference>
<name>A0A894XAZ8_PSEAI</name>
<dbReference type="InterPro" id="IPR016156">
    <property type="entry name" value="FAD/NAD-linked_Rdtase_dimer_sf"/>
</dbReference>
<reference evidence="9" key="1">
    <citation type="journal article" name="Microorganisms">
        <title>Unravelling the Features of Success of VIM-Producing ST111 and ST235 Pseudomonas aeruginosa in a Greek Hospital.</title>
        <authorList>
            <person name="Papagiannitsis C.C."/>
            <person name="Verra A."/>
            <person name="Galani V."/>
            <person name="Xitsas S."/>
            <person name="Bitar I."/>
            <person name="Hrabak J."/>
            <person name="Petinaki E."/>
        </authorList>
    </citation>
    <scope>NUCLEOTIDE SEQUENCE</scope>
    <source>
        <strain evidence="9">Pae9047-Lar</strain>
    </source>
</reference>
<dbReference type="Gene3D" id="3.30.390.30">
    <property type="match status" value="1"/>
</dbReference>
<keyword evidence="5" id="KW-0520">NAD</keyword>
<keyword evidence="2" id="KW-0285">Flavoprotein</keyword>
<dbReference type="InterPro" id="IPR036188">
    <property type="entry name" value="FAD/NAD-bd_sf"/>
</dbReference>
<dbReference type="PANTHER" id="PTHR43014">
    <property type="entry name" value="MERCURIC REDUCTASE"/>
    <property type="match status" value="1"/>
</dbReference>
<dbReference type="InterPro" id="IPR004099">
    <property type="entry name" value="Pyr_nucl-diS_OxRdtase_dimer"/>
</dbReference>
<dbReference type="PRINTS" id="PR00411">
    <property type="entry name" value="PNDRDTASEI"/>
</dbReference>
<dbReference type="GO" id="GO:0050660">
    <property type="term" value="F:flavin adenine dinucleotide binding"/>
    <property type="evidence" value="ECO:0007669"/>
    <property type="project" value="TreeGrafter"/>
</dbReference>
<feature type="binding site" evidence="5">
    <location>
        <position position="50"/>
    </location>
    <ligand>
        <name>FAD</name>
        <dbReference type="ChEBI" id="CHEBI:57692"/>
    </ligand>
</feature>
<dbReference type="AlphaFoldDB" id="A0A894XAZ8"/>
<dbReference type="EMBL" id="MT437279">
    <property type="protein sequence ID" value="QRX85482.1"/>
    <property type="molecule type" value="Genomic_DNA"/>
</dbReference>
<proteinExistence type="inferred from homology"/>
<feature type="binding site" evidence="5">
    <location>
        <position position="260"/>
    </location>
    <ligand>
        <name>NAD(+)</name>
        <dbReference type="ChEBI" id="CHEBI:57540"/>
    </ligand>
</feature>
<dbReference type="NCBIfam" id="NF004939">
    <property type="entry name" value="PRK06292.1-1"/>
    <property type="match status" value="1"/>
</dbReference>
<dbReference type="SUPFAM" id="SSF55424">
    <property type="entry name" value="FAD/NAD-linked reductases, dimerisation (C-terminal) domain"/>
    <property type="match status" value="1"/>
</dbReference>
<feature type="domain" description="FAD/NAD(P)-binding" evidence="8">
    <location>
        <begin position="4"/>
        <end position="306"/>
    </location>
</feature>
<dbReference type="PANTHER" id="PTHR43014:SF4">
    <property type="entry name" value="PYRIDINE NUCLEOTIDE-DISULFIDE OXIDOREDUCTASE RCLA-RELATED"/>
    <property type="match status" value="1"/>
</dbReference>
<sequence length="475" mass="52314">MKHYDVVIIGAGTAGLSARKVVSKYTQNYVVIDDGILGTTCARVGCMPSKAFIQVANDFHRRNSFQDIGIAGSEALKLDSEKVMSHTRKLRDRFVRSVLGGMEDWKDEHFIGKRARFINRNEIDLGDSKISANKIIIATGSSPVVPKPWLEFSDLFIDTNSFFELNRLPRSVGVIGLGVIGIELGQAMHRLGVEVVGISKGPAMAGLSDPKLIEYTSKKLSEELNLDFSGVKGLSRQDGKLLIQTQEREYLVEKALVSVGRSPNLSNLGLENLPVELDGRGIPRFNGKSCQIQGAENIFIAGDVDGVRAILHESADDGAIAGFNACQEKVQQYQRRTWLGITFSSPNIATVGKRYSDLVSEKIDFEYGEVSFEGQGRSIVMLSEKGHLRVYGDKKNNQIIGAELFAPSGEHIAHSLAWVISQKMTVGEVLRLPFYHPVIEEGLRTALRDLAKKLPETRSPLEIAVCQEHDTSMVE</sequence>
<dbReference type="SUPFAM" id="SSF51905">
    <property type="entry name" value="FAD/NAD(P)-binding domain"/>
    <property type="match status" value="1"/>
</dbReference>
<feature type="domain" description="Pyridine nucleotide-disulphide oxidoreductase dimerisation" evidence="7">
    <location>
        <begin position="341"/>
        <end position="446"/>
    </location>
</feature>
<feature type="binding site" evidence="5">
    <location>
        <position position="303"/>
    </location>
    <ligand>
        <name>FAD</name>
        <dbReference type="ChEBI" id="CHEBI:57692"/>
    </ligand>
</feature>
<protein>
    <submittedName>
        <fullName evidence="9">Dihydrolipoyl dehydrogenase</fullName>
    </submittedName>
</protein>
<feature type="active site" description="Proton acceptor" evidence="4">
    <location>
        <position position="436"/>
    </location>
</feature>
<dbReference type="InterPro" id="IPR023753">
    <property type="entry name" value="FAD/NAD-binding_dom"/>
</dbReference>
<dbReference type="PIRSF" id="PIRSF000350">
    <property type="entry name" value="Mercury_reductase_MerA"/>
    <property type="match status" value="1"/>
</dbReference>
<evidence type="ECO:0000256" key="6">
    <source>
        <dbReference type="PIRSR" id="PIRSR000350-4"/>
    </source>
</evidence>
<comment type="cofactor">
    <cofactor evidence="5">
        <name>FAD</name>
        <dbReference type="ChEBI" id="CHEBI:57692"/>
    </cofactor>
    <text evidence="5">Binds 1 FAD per subunit.</text>
</comment>
<feature type="binding site" evidence="5">
    <location>
        <begin position="176"/>
        <end position="183"/>
    </location>
    <ligand>
        <name>NAD(+)</name>
        <dbReference type="ChEBI" id="CHEBI:57540"/>
    </ligand>
</feature>
<evidence type="ECO:0000256" key="5">
    <source>
        <dbReference type="PIRSR" id="PIRSR000350-3"/>
    </source>
</evidence>
<evidence type="ECO:0000256" key="2">
    <source>
        <dbReference type="ARBA" id="ARBA00022630"/>
    </source>
</evidence>
<evidence type="ECO:0000259" key="8">
    <source>
        <dbReference type="Pfam" id="PF07992"/>
    </source>
</evidence>
<dbReference type="GO" id="GO:0003955">
    <property type="term" value="F:NAD(P)H dehydrogenase (quinone) activity"/>
    <property type="evidence" value="ECO:0007669"/>
    <property type="project" value="TreeGrafter"/>
</dbReference>
<comment type="similarity">
    <text evidence="1">Belongs to the class-I pyridine nucleotide-disulfide oxidoreductase family.</text>
</comment>
<feature type="disulfide bond" description="Redox-active" evidence="6">
    <location>
        <begin position="41"/>
        <end position="46"/>
    </location>
</feature>
<evidence type="ECO:0000259" key="7">
    <source>
        <dbReference type="Pfam" id="PF02852"/>
    </source>
</evidence>
<evidence type="ECO:0000313" key="9">
    <source>
        <dbReference type="EMBL" id="QRX85482.1"/>
    </source>
</evidence>
<dbReference type="Gene3D" id="3.50.50.60">
    <property type="entry name" value="FAD/NAD(P)-binding domain"/>
    <property type="match status" value="2"/>
</dbReference>